<dbReference type="Proteomes" id="UP000746747">
    <property type="component" value="Unassembled WGS sequence"/>
</dbReference>
<proteinExistence type="predicted"/>
<reference evidence="2" key="1">
    <citation type="submission" date="2021-09" db="EMBL/GenBank/DDBJ databases">
        <authorList>
            <consortium name="Pathogen Informatics"/>
        </authorList>
    </citation>
    <scope>NUCLEOTIDE SEQUENCE</scope>
</reference>
<feature type="signal peptide" evidence="1">
    <location>
        <begin position="1"/>
        <end position="26"/>
    </location>
</feature>
<evidence type="ECO:0000313" key="2">
    <source>
        <dbReference type="EMBL" id="CAG9538593.1"/>
    </source>
</evidence>
<accession>A0A8J2Q326</accession>
<gene>
    <name evidence="2" type="ORF">CJOHNSTONI_LOCUS8287</name>
</gene>
<evidence type="ECO:0000256" key="1">
    <source>
        <dbReference type="SAM" id="SignalP"/>
    </source>
</evidence>
<dbReference type="EMBL" id="CAKAEH010001678">
    <property type="protein sequence ID" value="CAG9538593.1"/>
    <property type="molecule type" value="Genomic_DNA"/>
</dbReference>
<name>A0A8J2Q326_9BILA</name>
<keyword evidence="3" id="KW-1185">Reference proteome</keyword>
<dbReference type="AlphaFoldDB" id="A0A8J2Q326"/>
<feature type="chain" id="PRO_5035272319" evidence="1">
    <location>
        <begin position="27"/>
        <end position="128"/>
    </location>
</feature>
<comment type="caution">
    <text evidence="2">The sequence shown here is derived from an EMBL/GenBank/DDBJ whole genome shotgun (WGS) entry which is preliminary data.</text>
</comment>
<sequence>MLPFLITKYFIALTIALFLSIVETNAQWVRLNILASNSQGGHRSLNDYTGGGLVPRGQLPAQKQDQATSSPLGPLSALLSLLGGSSIGGSFPYPYYPYYSGYGAYNPYMPSYYYYGGYPYYYYYYYYG</sequence>
<evidence type="ECO:0000313" key="3">
    <source>
        <dbReference type="Proteomes" id="UP000746747"/>
    </source>
</evidence>
<organism evidence="2 3">
    <name type="scientific">Cercopithifilaria johnstoni</name>
    <dbReference type="NCBI Taxonomy" id="2874296"/>
    <lineage>
        <taxon>Eukaryota</taxon>
        <taxon>Metazoa</taxon>
        <taxon>Ecdysozoa</taxon>
        <taxon>Nematoda</taxon>
        <taxon>Chromadorea</taxon>
        <taxon>Rhabditida</taxon>
        <taxon>Spirurina</taxon>
        <taxon>Spiruromorpha</taxon>
        <taxon>Filarioidea</taxon>
        <taxon>Onchocercidae</taxon>
        <taxon>Cercopithifilaria</taxon>
    </lineage>
</organism>
<protein>
    <submittedName>
        <fullName evidence="2">Uncharacterized protein</fullName>
    </submittedName>
</protein>
<keyword evidence="1" id="KW-0732">Signal</keyword>